<dbReference type="InterPro" id="IPR001633">
    <property type="entry name" value="EAL_dom"/>
</dbReference>
<dbReference type="RefSeq" id="WP_117299863.1">
    <property type="nucleotide sequence ID" value="NZ_QVQT02000004.1"/>
</dbReference>
<dbReference type="PANTHER" id="PTHR44757">
    <property type="entry name" value="DIGUANYLATE CYCLASE DGCP"/>
    <property type="match status" value="1"/>
</dbReference>
<dbReference type="PROSITE" id="PS50887">
    <property type="entry name" value="GGDEF"/>
    <property type="match status" value="1"/>
</dbReference>
<dbReference type="EMBL" id="QVQT01000004">
    <property type="protein sequence ID" value="RFU15983.1"/>
    <property type="molecule type" value="Genomic_DNA"/>
</dbReference>
<reference evidence="4 5" key="1">
    <citation type="submission" date="2018-08" db="EMBL/GenBank/DDBJ databases">
        <title>Acidipila sp. 4G-K13, an acidobacterium isolated from forest soil.</title>
        <authorList>
            <person name="Gao Z.-H."/>
            <person name="Qiu L.-H."/>
        </authorList>
    </citation>
    <scope>NUCLEOTIDE SEQUENCE [LARGE SCALE GENOMIC DNA]</scope>
    <source>
        <strain evidence="4 5">4G-K13</strain>
    </source>
</reference>
<dbReference type="Gene3D" id="3.20.20.450">
    <property type="entry name" value="EAL domain"/>
    <property type="match status" value="1"/>
</dbReference>
<dbReference type="InterPro" id="IPR029787">
    <property type="entry name" value="Nucleotide_cyclase"/>
</dbReference>
<dbReference type="Pfam" id="PF08447">
    <property type="entry name" value="PAS_3"/>
    <property type="match status" value="1"/>
</dbReference>
<dbReference type="SUPFAM" id="SSF141868">
    <property type="entry name" value="EAL domain-like"/>
    <property type="match status" value="1"/>
</dbReference>
<name>A0A372IN19_9BACT</name>
<dbReference type="OrthoDB" id="101222at2"/>
<dbReference type="NCBIfam" id="TIGR00254">
    <property type="entry name" value="GGDEF"/>
    <property type="match status" value="1"/>
</dbReference>
<dbReference type="Pfam" id="PF00563">
    <property type="entry name" value="EAL"/>
    <property type="match status" value="1"/>
</dbReference>
<dbReference type="AlphaFoldDB" id="A0A372IN19"/>
<dbReference type="InterPro" id="IPR035965">
    <property type="entry name" value="PAS-like_dom_sf"/>
</dbReference>
<dbReference type="InterPro" id="IPR052155">
    <property type="entry name" value="Biofilm_reg_signaling"/>
</dbReference>
<dbReference type="PROSITE" id="PS50113">
    <property type="entry name" value="PAC"/>
    <property type="match status" value="1"/>
</dbReference>
<dbReference type="Gene3D" id="3.30.70.270">
    <property type="match status" value="1"/>
</dbReference>
<accession>A0A372IN19</accession>
<evidence type="ECO:0000259" key="3">
    <source>
        <dbReference type="PROSITE" id="PS50887"/>
    </source>
</evidence>
<dbReference type="InterPro" id="IPR013655">
    <property type="entry name" value="PAS_fold_3"/>
</dbReference>
<evidence type="ECO:0000259" key="2">
    <source>
        <dbReference type="PROSITE" id="PS50883"/>
    </source>
</evidence>
<dbReference type="FunFam" id="3.20.20.450:FF:000001">
    <property type="entry name" value="Cyclic di-GMP phosphodiesterase yahA"/>
    <property type="match status" value="1"/>
</dbReference>
<dbReference type="NCBIfam" id="TIGR00229">
    <property type="entry name" value="sensory_box"/>
    <property type="match status" value="1"/>
</dbReference>
<dbReference type="CDD" id="cd01949">
    <property type="entry name" value="GGDEF"/>
    <property type="match status" value="1"/>
</dbReference>
<sequence>MAAQETDQPLPQQDRFALAAEASQDGFWEWHLPSGTAWFSPRWQQISGFLTLELSADPDHWLTRVHPEDKPLLMADLRAVRAGKALRLRREHRLRHANGIYRWVLVRAIARHGEDGEVVRIAGSLTDTTDRRMTDPLTSLPNRLFFLDHLEQRMEEGRSRGDWNFAVVSLALDRFSMINEKLGYAGGDALLIHAAERLRQAIPAPSLPARLGGAGFLVCLEEISSREEAVGRVQQIHRQLHQTFAWRRERITPGHVFGIAKADAAYAHPEELMRDAESALVQARTSGPSADPVRIVCYSTGMRERALDQLRLEADLERAIAAGELILLYQPEIDLVTGRIIGFEALVRWQHPQRGMIPPSEFIPLAEETGLILPLGDCVLTEACRQLVTWREQASATGRNQENQKTRGQSGCDIDLRVSVNLSARQFSSLGLVERIEQILRQTSLAAGDLRLEVTETSLMSDADTALRTMRDLQNLGVGLHMDDFGVGYSSLHHLHRFPFDTLKIDRSFIGRIAEEKGGAEIVRTILDLARSLRMKVVAEGIETAHQAEQLRTMGCPFGQGYYFARPMTAATVSEMLVPAS</sequence>
<protein>
    <submittedName>
        <fullName evidence="4">EAL domain-containing protein</fullName>
    </submittedName>
</protein>
<feature type="domain" description="PAC" evidence="1">
    <location>
        <begin position="88"/>
        <end position="140"/>
    </location>
</feature>
<dbReference type="SUPFAM" id="SSF55785">
    <property type="entry name" value="PYP-like sensor domain (PAS domain)"/>
    <property type="match status" value="1"/>
</dbReference>
<dbReference type="InterPro" id="IPR000014">
    <property type="entry name" value="PAS"/>
</dbReference>
<dbReference type="PANTHER" id="PTHR44757:SF2">
    <property type="entry name" value="BIOFILM ARCHITECTURE MAINTENANCE PROTEIN MBAA"/>
    <property type="match status" value="1"/>
</dbReference>
<dbReference type="InterPro" id="IPR000160">
    <property type="entry name" value="GGDEF_dom"/>
</dbReference>
<organism evidence="4 5">
    <name type="scientific">Paracidobacterium acidisoli</name>
    <dbReference type="NCBI Taxonomy" id="2303751"/>
    <lineage>
        <taxon>Bacteria</taxon>
        <taxon>Pseudomonadati</taxon>
        <taxon>Acidobacteriota</taxon>
        <taxon>Terriglobia</taxon>
        <taxon>Terriglobales</taxon>
        <taxon>Acidobacteriaceae</taxon>
        <taxon>Paracidobacterium</taxon>
    </lineage>
</organism>
<dbReference type="InterPro" id="IPR000700">
    <property type="entry name" value="PAS-assoc_C"/>
</dbReference>
<evidence type="ECO:0000313" key="5">
    <source>
        <dbReference type="Proteomes" id="UP000264702"/>
    </source>
</evidence>
<feature type="domain" description="EAL" evidence="2">
    <location>
        <begin position="309"/>
        <end position="581"/>
    </location>
</feature>
<dbReference type="InterPro" id="IPR035919">
    <property type="entry name" value="EAL_sf"/>
</dbReference>
<evidence type="ECO:0000259" key="1">
    <source>
        <dbReference type="PROSITE" id="PS50113"/>
    </source>
</evidence>
<dbReference type="PROSITE" id="PS50883">
    <property type="entry name" value="EAL"/>
    <property type="match status" value="1"/>
</dbReference>
<dbReference type="SMART" id="SM00267">
    <property type="entry name" value="GGDEF"/>
    <property type="match status" value="1"/>
</dbReference>
<dbReference type="Proteomes" id="UP000264702">
    <property type="component" value="Unassembled WGS sequence"/>
</dbReference>
<comment type="caution">
    <text evidence="4">The sequence shown here is derived from an EMBL/GenBank/DDBJ whole genome shotgun (WGS) entry which is preliminary data.</text>
</comment>
<dbReference type="InterPro" id="IPR043128">
    <property type="entry name" value="Rev_trsase/Diguanyl_cyclase"/>
</dbReference>
<dbReference type="SMART" id="SM00052">
    <property type="entry name" value="EAL"/>
    <property type="match status" value="1"/>
</dbReference>
<keyword evidence="5" id="KW-1185">Reference proteome</keyword>
<gene>
    <name evidence="4" type="ORF">D0Y96_11105</name>
</gene>
<dbReference type="SUPFAM" id="SSF55073">
    <property type="entry name" value="Nucleotide cyclase"/>
    <property type="match status" value="1"/>
</dbReference>
<dbReference type="InterPro" id="IPR001610">
    <property type="entry name" value="PAC"/>
</dbReference>
<feature type="domain" description="GGDEF" evidence="3">
    <location>
        <begin position="163"/>
        <end position="296"/>
    </location>
</feature>
<dbReference type="CDD" id="cd01948">
    <property type="entry name" value="EAL"/>
    <property type="match status" value="1"/>
</dbReference>
<dbReference type="Gene3D" id="3.30.450.20">
    <property type="entry name" value="PAS domain"/>
    <property type="match status" value="1"/>
</dbReference>
<evidence type="ECO:0000313" key="4">
    <source>
        <dbReference type="EMBL" id="RFU15983.1"/>
    </source>
</evidence>
<dbReference type="SMART" id="SM00086">
    <property type="entry name" value="PAC"/>
    <property type="match status" value="1"/>
</dbReference>
<dbReference type="Pfam" id="PF00990">
    <property type="entry name" value="GGDEF"/>
    <property type="match status" value="1"/>
</dbReference>
<proteinExistence type="predicted"/>